<dbReference type="GO" id="GO:0005549">
    <property type="term" value="F:odorant binding"/>
    <property type="evidence" value="ECO:0007669"/>
    <property type="project" value="InterPro"/>
</dbReference>
<evidence type="ECO:0000313" key="3">
    <source>
        <dbReference type="EMBL" id="ACX32049.2"/>
    </source>
</evidence>
<dbReference type="InterPro" id="IPR036728">
    <property type="entry name" value="PBP_GOBP_sf"/>
</dbReference>
<dbReference type="GO" id="GO:0007608">
    <property type="term" value="P:sensory perception of smell"/>
    <property type="evidence" value="ECO:0007669"/>
    <property type="project" value="TreeGrafter"/>
</dbReference>
<evidence type="ECO:0000256" key="2">
    <source>
        <dbReference type="SAM" id="SignalP"/>
    </source>
</evidence>
<reference evidence="3" key="1">
    <citation type="submission" date="2010-01" db="EMBL/GenBank/DDBJ databases">
        <title>Identification and cloning of an odorant-binding protein from Holotrichia Oblita.</title>
        <authorList>
            <person name="Deng S.S."/>
            <person name="Li K.B."/>
            <person name="Yin J."/>
            <person name="Cao Y.Z."/>
        </authorList>
    </citation>
    <scope>NUCLEOTIDE SEQUENCE</scope>
</reference>
<feature type="non-terminal residue" evidence="3">
    <location>
        <position position="1"/>
    </location>
</feature>
<dbReference type="Pfam" id="PF01395">
    <property type="entry name" value="PBP_GOBP"/>
    <property type="match status" value="1"/>
</dbReference>
<proteinExistence type="evidence at transcript level"/>
<dbReference type="InterPro" id="IPR006170">
    <property type="entry name" value="PBP/GOBP"/>
</dbReference>
<protein>
    <submittedName>
        <fullName evidence="3">Odorant-binding protein 2</fullName>
    </submittedName>
</protein>
<dbReference type="SUPFAM" id="SSF47565">
    <property type="entry name" value="Insect pheromone/odorant-binding proteins"/>
    <property type="match status" value="1"/>
</dbReference>
<evidence type="ECO:0000256" key="1">
    <source>
        <dbReference type="ARBA" id="ARBA00022729"/>
    </source>
</evidence>
<dbReference type="PANTHER" id="PTHR11857:SF42">
    <property type="entry name" value="GENERAL ODORANT-BINDING PROTEIN 19D-RELATED"/>
    <property type="match status" value="1"/>
</dbReference>
<keyword evidence="1 2" id="KW-0732">Signal</keyword>
<dbReference type="AlphaFoldDB" id="D0EM43"/>
<gene>
    <name evidence="3" type="primary">OBP2</name>
</gene>
<dbReference type="PANTHER" id="PTHR11857">
    <property type="entry name" value="ODORANT BINDING PROTEIN-RELATED"/>
    <property type="match status" value="1"/>
</dbReference>
<feature type="signal peptide" evidence="2">
    <location>
        <begin position="1"/>
        <end position="26"/>
    </location>
</feature>
<feature type="chain" id="PRO_5003007640" evidence="2">
    <location>
        <begin position="27"/>
        <end position="159"/>
    </location>
</feature>
<dbReference type="CDD" id="cd23992">
    <property type="entry name" value="PBP_GOBP"/>
    <property type="match status" value="1"/>
</dbReference>
<organism evidence="3">
    <name type="scientific">Holotrichia oblita</name>
    <name type="common">Chafer beetle</name>
    <dbReference type="NCBI Taxonomy" id="644536"/>
    <lineage>
        <taxon>Eukaryota</taxon>
        <taxon>Metazoa</taxon>
        <taxon>Ecdysozoa</taxon>
        <taxon>Arthropoda</taxon>
        <taxon>Hexapoda</taxon>
        <taxon>Insecta</taxon>
        <taxon>Pterygota</taxon>
        <taxon>Neoptera</taxon>
        <taxon>Endopterygota</taxon>
        <taxon>Coleoptera</taxon>
        <taxon>Polyphaga</taxon>
        <taxon>Scarabaeiformia</taxon>
        <taxon>Scarabaeidae</taxon>
        <taxon>Melolonthinae</taxon>
        <taxon>Holotrichia</taxon>
    </lineage>
</organism>
<sequence>LTLHSITGFKMKYFVVFAALCAYVLGDTLQEHSQKVMEEIITVGAECAEKLGATPEDIDKLMKEQIPDSRAGLCVVSCANKKFGLQNADGTVNRGSTLVNIEKVKDIDNDMYKKMSSVWSTCSENTPNDSDECNTGVHLVKCMKEEGAKLGLNKETMGF</sequence>
<name>D0EM43_HOLOL</name>
<dbReference type="GO" id="GO:0005615">
    <property type="term" value="C:extracellular space"/>
    <property type="evidence" value="ECO:0007669"/>
    <property type="project" value="TreeGrafter"/>
</dbReference>
<dbReference type="SMART" id="SM00708">
    <property type="entry name" value="PhBP"/>
    <property type="match status" value="1"/>
</dbReference>
<accession>D0EM43</accession>
<dbReference type="Gene3D" id="1.10.238.20">
    <property type="entry name" value="Pheromone/general odorant binding protein domain"/>
    <property type="match status" value="1"/>
</dbReference>
<dbReference type="EMBL" id="GQ856257">
    <property type="protein sequence ID" value="ACX32049.2"/>
    <property type="molecule type" value="mRNA"/>
</dbReference>
<dbReference type="SMR" id="D0EM43"/>